<name>X1U0D1_9ZZZZ</name>
<accession>X1U0D1</accession>
<evidence type="ECO:0000313" key="1">
    <source>
        <dbReference type="EMBL" id="GAI97051.1"/>
    </source>
</evidence>
<comment type="caution">
    <text evidence="1">The sequence shown here is derived from an EMBL/GenBank/DDBJ whole genome shotgun (WGS) entry which is preliminary data.</text>
</comment>
<protein>
    <submittedName>
        <fullName evidence="1">Uncharacterized protein</fullName>
    </submittedName>
</protein>
<dbReference type="EMBL" id="BARW01016949">
    <property type="protein sequence ID" value="GAI97051.1"/>
    <property type="molecule type" value="Genomic_DNA"/>
</dbReference>
<dbReference type="InterPro" id="IPR054333">
    <property type="entry name" value="REase-ARP-assoc"/>
</dbReference>
<gene>
    <name evidence="1" type="ORF">S12H4_29390</name>
</gene>
<dbReference type="Pfam" id="PF22558">
    <property type="entry name" value="REase-ARP"/>
    <property type="match status" value="1"/>
</dbReference>
<proteinExistence type="predicted"/>
<organism evidence="1">
    <name type="scientific">marine sediment metagenome</name>
    <dbReference type="NCBI Taxonomy" id="412755"/>
    <lineage>
        <taxon>unclassified sequences</taxon>
        <taxon>metagenomes</taxon>
        <taxon>ecological metagenomes</taxon>
    </lineage>
</organism>
<sequence>MLASVFQHFYPELAEPLPIDEDLPLPNGSFPYVAFEWIGVRDYLGETKRKGSERTRGANFTSADFIFRFRRKDGKIQIVLGEWKYTEDYRSLDKGIKARKQNYNLAFNRHGGVFKQRGEDLYGALFFDPFYQLMRLQLLAQEMELSREMDAFP</sequence>
<dbReference type="AlphaFoldDB" id="X1U0D1"/>
<reference evidence="1" key="1">
    <citation type="journal article" date="2014" name="Front. Microbiol.">
        <title>High frequency of phylogenetically diverse reductive dehalogenase-homologous genes in deep subseafloor sedimentary metagenomes.</title>
        <authorList>
            <person name="Kawai M."/>
            <person name="Futagami T."/>
            <person name="Toyoda A."/>
            <person name="Takaki Y."/>
            <person name="Nishi S."/>
            <person name="Hori S."/>
            <person name="Arai W."/>
            <person name="Tsubouchi T."/>
            <person name="Morono Y."/>
            <person name="Uchiyama I."/>
            <person name="Ito T."/>
            <person name="Fujiyama A."/>
            <person name="Inagaki F."/>
            <person name="Takami H."/>
        </authorList>
    </citation>
    <scope>NUCLEOTIDE SEQUENCE</scope>
    <source>
        <strain evidence="1">Expedition CK06-06</strain>
    </source>
</reference>